<evidence type="ECO:0000256" key="1">
    <source>
        <dbReference type="SAM" id="Phobius"/>
    </source>
</evidence>
<feature type="transmembrane region" description="Helical" evidence="1">
    <location>
        <begin position="68"/>
        <end position="88"/>
    </location>
</feature>
<keyword evidence="1" id="KW-0812">Transmembrane</keyword>
<feature type="transmembrane region" description="Helical" evidence="1">
    <location>
        <begin position="40"/>
        <end position="61"/>
    </location>
</feature>
<keyword evidence="1" id="KW-0472">Membrane</keyword>
<reference evidence="2" key="1">
    <citation type="submission" date="2021-01" db="EMBL/GenBank/DDBJ databases">
        <authorList>
            <person name="Li R."/>
            <person name="Bekaert M."/>
        </authorList>
    </citation>
    <scope>NUCLEOTIDE SEQUENCE</scope>
    <source>
        <strain evidence="2">Farmed</strain>
    </source>
</reference>
<accession>A0A812EJ04</accession>
<feature type="transmembrane region" description="Helical" evidence="1">
    <location>
        <begin position="214"/>
        <end position="237"/>
    </location>
</feature>
<feature type="transmembrane region" description="Helical" evidence="1">
    <location>
        <begin position="189"/>
        <end position="208"/>
    </location>
</feature>
<dbReference type="EMBL" id="CAHIKZ030005296">
    <property type="protein sequence ID" value="CAE1322112.1"/>
    <property type="molecule type" value="Genomic_DNA"/>
</dbReference>
<dbReference type="AlphaFoldDB" id="A0A812EJ04"/>
<evidence type="ECO:0000313" key="2">
    <source>
        <dbReference type="EMBL" id="CAE1322112.1"/>
    </source>
</evidence>
<organism evidence="2 3">
    <name type="scientific">Acanthosepion pharaonis</name>
    <name type="common">Pharaoh cuttlefish</name>
    <name type="synonym">Sepia pharaonis</name>
    <dbReference type="NCBI Taxonomy" id="158019"/>
    <lineage>
        <taxon>Eukaryota</taxon>
        <taxon>Metazoa</taxon>
        <taxon>Spiralia</taxon>
        <taxon>Lophotrochozoa</taxon>
        <taxon>Mollusca</taxon>
        <taxon>Cephalopoda</taxon>
        <taxon>Coleoidea</taxon>
        <taxon>Decapodiformes</taxon>
        <taxon>Sepiida</taxon>
        <taxon>Sepiina</taxon>
        <taxon>Sepiidae</taxon>
        <taxon>Acanthosepion</taxon>
    </lineage>
</organism>
<feature type="transmembrane region" description="Helical" evidence="1">
    <location>
        <begin position="12"/>
        <end position="34"/>
    </location>
</feature>
<evidence type="ECO:0000313" key="3">
    <source>
        <dbReference type="Proteomes" id="UP000597762"/>
    </source>
</evidence>
<feature type="transmembrane region" description="Helical" evidence="1">
    <location>
        <begin position="150"/>
        <end position="177"/>
    </location>
</feature>
<keyword evidence="1" id="KW-1133">Transmembrane helix</keyword>
<protein>
    <submittedName>
        <fullName evidence="2">Uncharacterized protein</fullName>
    </submittedName>
</protein>
<dbReference type="Proteomes" id="UP000597762">
    <property type="component" value="Unassembled WGS sequence"/>
</dbReference>
<feature type="transmembrane region" description="Helical" evidence="1">
    <location>
        <begin position="94"/>
        <end position="114"/>
    </location>
</feature>
<name>A0A812EJ04_ACAPH</name>
<keyword evidence="3" id="KW-1185">Reference proteome</keyword>
<sequence>MSYIFIASKITFLFTHFALTSLSSHSILLSLSFFYSTTSFFYSILLAFSFMLLKLLIYFFAQSFNFPFSFFHSFFLSFFLSFPFPLLSLTSTSILSFLSHMLLLLPGYLIIPFISLTSLSFLHSFIIFLSFSTNLFYLSIYLSIYLYIYIYLYICIVSTLPVFVSIYFSSVSSIFLLSLPPPLFLKPSLLLQLLFIFPPLISFFLPLYSLPLLLLFLFLFSLLLLTFFILIISRVLFSFSCHFFSVDLISSLF</sequence>
<gene>
    <name evidence="2" type="ORF">SPHA_72116</name>
</gene>
<comment type="caution">
    <text evidence="2">The sequence shown here is derived from an EMBL/GenBank/DDBJ whole genome shotgun (WGS) entry which is preliminary data.</text>
</comment>
<proteinExistence type="predicted"/>